<evidence type="ECO:0000313" key="13">
    <source>
        <dbReference type="EMBL" id="CAG5104550.1"/>
    </source>
</evidence>
<keyword evidence="5 12" id="KW-1133">Transmembrane helix</keyword>
<sequence length="519" mass="59457">MIGSGEKKDRKNLKRESTCYGPYRDEISRLARGHSYQCNIIETIGKRFKRIIFASVVIFGLSGSSIALYKCLQEYLSFEVHTEQNIVEVREQPFPRVMLCLNSMHSKEKLRRYYPKLEKILGLLYYNMELNEQTLNAMKTGLMTEHSDRKMYEDVISVEHLLRSTTMWELVTKTSSHFKVSACRAGPVDCSAGWRDDYFQEGKCKSYIGSTAKTLDIITIYNKTDWSVGWKNFYDGFTLYYTEDDSKSVARSKSLQINPKNAAILELSRAKYVKLGKPYSQCIKNGTLKYSRAEYTVESCFHECKVDKVLKACGCRAPFFRQYEDLYTYPDCKIFDHIFCVKEILQKFDSLLRFDCNCTTTCENSELSMSSVQYGYPSLTINAPKDVSINSVFIEMNSRVESTEEKPRYPLERFMSDVGGSIAFFLGFSAPTIIIFLEKLMIKTMSSFQGRIARLSLNFHLSAVRSPQPTRRDAEFGSTLESSNCIERGDKLEKLNNVLTCSSSRIPATPSPIHDSSKC</sequence>
<feature type="transmembrane region" description="Helical" evidence="12">
    <location>
        <begin position="51"/>
        <end position="69"/>
    </location>
</feature>
<evidence type="ECO:0000256" key="10">
    <source>
        <dbReference type="ARBA" id="ARBA00023303"/>
    </source>
</evidence>
<evidence type="ECO:0000256" key="8">
    <source>
        <dbReference type="ARBA" id="ARBA00023136"/>
    </source>
</evidence>
<organism evidence="13 14">
    <name type="scientific">Oikopleura dioica</name>
    <name type="common">Tunicate</name>
    <dbReference type="NCBI Taxonomy" id="34765"/>
    <lineage>
        <taxon>Eukaryota</taxon>
        <taxon>Metazoa</taxon>
        <taxon>Chordata</taxon>
        <taxon>Tunicata</taxon>
        <taxon>Appendicularia</taxon>
        <taxon>Copelata</taxon>
        <taxon>Oikopleuridae</taxon>
        <taxon>Oikopleura</taxon>
    </lineage>
</organism>
<proteinExistence type="inferred from homology"/>
<evidence type="ECO:0000256" key="4">
    <source>
        <dbReference type="ARBA" id="ARBA00022692"/>
    </source>
</evidence>
<dbReference type="PRINTS" id="PR01078">
    <property type="entry name" value="AMINACHANNEL"/>
</dbReference>
<feature type="transmembrane region" description="Helical" evidence="12">
    <location>
        <begin position="418"/>
        <end position="437"/>
    </location>
</feature>
<evidence type="ECO:0000256" key="2">
    <source>
        <dbReference type="ARBA" id="ARBA00022448"/>
    </source>
</evidence>
<accession>A0ABN7SST0</accession>
<keyword evidence="8 12" id="KW-0472">Membrane</keyword>
<dbReference type="PANTHER" id="PTHR11690">
    <property type="entry name" value="AMILORIDE-SENSITIVE SODIUM CHANNEL-RELATED"/>
    <property type="match status" value="1"/>
</dbReference>
<keyword evidence="3 11" id="KW-0894">Sodium channel</keyword>
<evidence type="ECO:0000256" key="1">
    <source>
        <dbReference type="ARBA" id="ARBA00004141"/>
    </source>
</evidence>
<evidence type="ECO:0000256" key="5">
    <source>
        <dbReference type="ARBA" id="ARBA00022989"/>
    </source>
</evidence>
<gene>
    <name evidence="13" type="ORF">OKIOD_LOCUS10092</name>
</gene>
<comment type="subcellular location">
    <subcellularLocation>
        <location evidence="1">Membrane</location>
        <topology evidence="1">Multi-pass membrane protein</topology>
    </subcellularLocation>
</comment>
<evidence type="ECO:0000256" key="11">
    <source>
        <dbReference type="RuleBase" id="RU000679"/>
    </source>
</evidence>
<name>A0ABN7SST0_OIKDI</name>
<dbReference type="Gene3D" id="1.10.287.770">
    <property type="entry name" value="YojJ-like"/>
    <property type="match status" value="1"/>
</dbReference>
<dbReference type="PROSITE" id="PS01206">
    <property type="entry name" value="ASC"/>
    <property type="match status" value="1"/>
</dbReference>
<protein>
    <submittedName>
        <fullName evidence="13">Oidioi.mRNA.OKI2018_I69.chr1.g1327.t1.cds</fullName>
    </submittedName>
</protein>
<dbReference type="Proteomes" id="UP001158576">
    <property type="component" value="Chromosome 1"/>
</dbReference>
<keyword evidence="4 11" id="KW-0812">Transmembrane</keyword>
<dbReference type="PANTHER" id="PTHR11690:SF300">
    <property type="entry name" value="PICKPOCKET PROTEIN 19"/>
    <property type="match status" value="1"/>
</dbReference>
<evidence type="ECO:0000256" key="9">
    <source>
        <dbReference type="ARBA" id="ARBA00023201"/>
    </source>
</evidence>
<dbReference type="Gene3D" id="1.10.287.820">
    <property type="entry name" value="Acid-sensing ion channel domain"/>
    <property type="match status" value="1"/>
</dbReference>
<keyword evidence="10 11" id="KW-0407">Ion channel</keyword>
<evidence type="ECO:0000256" key="7">
    <source>
        <dbReference type="ARBA" id="ARBA00023065"/>
    </source>
</evidence>
<evidence type="ECO:0000313" key="14">
    <source>
        <dbReference type="Proteomes" id="UP001158576"/>
    </source>
</evidence>
<dbReference type="InterPro" id="IPR001873">
    <property type="entry name" value="ENaC"/>
</dbReference>
<keyword evidence="6" id="KW-0915">Sodium</keyword>
<reference evidence="13 14" key="1">
    <citation type="submission" date="2021-04" db="EMBL/GenBank/DDBJ databases">
        <authorList>
            <person name="Bliznina A."/>
        </authorList>
    </citation>
    <scope>NUCLEOTIDE SEQUENCE [LARGE SCALE GENOMIC DNA]</scope>
</reference>
<keyword evidence="14" id="KW-1185">Reference proteome</keyword>
<dbReference type="Pfam" id="PF00858">
    <property type="entry name" value="ASC"/>
    <property type="match status" value="1"/>
</dbReference>
<evidence type="ECO:0000256" key="6">
    <source>
        <dbReference type="ARBA" id="ARBA00023053"/>
    </source>
</evidence>
<dbReference type="EMBL" id="OU015566">
    <property type="protein sequence ID" value="CAG5104550.1"/>
    <property type="molecule type" value="Genomic_DNA"/>
</dbReference>
<keyword evidence="2 11" id="KW-0813">Transport</keyword>
<keyword evidence="7 11" id="KW-0406">Ion transport</keyword>
<comment type="similarity">
    <text evidence="11">Belongs to the amiloride-sensitive sodium channel (TC 1.A.6) family.</text>
</comment>
<dbReference type="InterPro" id="IPR020903">
    <property type="entry name" value="ENaC_CS"/>
</dbReference>
<evidence type="ECO:0000256" key="3">
    <source>
        <dbReference type="ARBA" id="ARBA00022461"/>
    </source>
</evidence>
<evidence type="ECO:0000256" key="12">
    <source>
        <dbReference type="SAM" id="Phobius"/>
    </source>
</evidence>
<keyword evidence="9 11" id="KW-0739">Sodium transport</keyword>